<sequence>MQNASSNAVGEASTQVVTAGAVQMGKGAVFAAVPATRKSTRPKENASSNAVGEASAQDKTAGVVQVGEGAVSGAVPATRKARRPKQNGKNVLFFF</sequence>
<name>A0A9W7DB32_9STRA</name>
<gene>
    <name evidence="2" type="ORF">Pfra01_002829600</name>
</gene>
<dbReference type="EMBL" id="BSXT01008752">
    <property type="protein sequence ID" value="GMF66740.1"/>
    <property type="molecule type" value="Genomic_DNA"/>
</dbReference>
<feature type="region of interest" description="Disordered" evidence="1">
    <location>
        <begin position="35"/>
        <end position="59"/>
    </location>
</feature>
<proteinExistence type="predicted"/>
<dbReference type="AlphaFoldDB" id="A0A9W7DB32"/>
<dbReference type="Proteomes" id="UP001165121">
    <property type="component" value="Unassembled WGS sequence"/>
</dbReference>
<organism evidence="2 3">
    <name type="scientific">Phytophthora fragariaefolia</name>
    <dbReference type="NCBI Taxonomy" id="1490495"/>
    <lineage>
        <taxon>Eukaryota</taxon>
        <taxon>Sar</taxon>
        <taxon>Stramenopiles</taxon>
        <taxon>Oomycota</taxon>
        <taxon>Peronosporomycetes</taxon>
        <taxon>Peronosporales</taxon>
        <taxon>Peronosporaceae</taxon>
        <taxon>Phytophthora</taxon>
    </lineage>
</organism>
<protein>
    <submittedName>
        <fullName evidence="2">Unnamed protein product</fullName>
    </submittedName>
</protein>
<keyword evidence="3" id="KW-1185">Reference proteome</keyword>
<accession>A0A9W7DB32</accession>
<evidence type="ECO:0000313" key="3">
    <source>
        <dbReference type="Proteomes" id="UP001165121"/>
    </source>
</evidence>
<evidence type="ECO:0000313" key="2">
    <source>
        <dbReference type="EMBL" id="GMF66740.1"/>
    </source>
</evidence>
<comment type="caution">
    <text evidence="2">The sequence shown here is derived from an EMBL/GenBank/DDBJ whole genome shotgun (WGS) entry which is preliminary data.</text>
</comment>
<reference evidence="2" key="1">
    <citation type="submission" date="2023-04" db="EMBL/GenBank/DDBJ databases">
        <title>Phytophthora fragariaefolia NBRC 109709.</title>
        <authorList>
            <person name="Ichikawa N."/>
            <person name="Sato H."/>
            <person name="Tonouchi N."/>
        </authorList>
    </citation>
    <scope>NUCLEOTIDE SEQUENCE</scope>
    <source>
        <strain evidence="2">NBRC 109709</strain>
    </source>
</reference>
<feature type="region of interest" description="Disordered" evidence="1">
    <location>
        <begin position="73"/>
        <end position="95"/>
    </location>
</feature>
<evidence type="ECO:0000256" key="1">
    <source>
        <dbReference type="SAM" id="MobiDB-lite"/>
    </source>
</evidence>